<organism evidence="3 4">
    <name type="scientific">Escherichia coli</name>
    <dbReference type="NCBI Taxonomy" id="562"/>
    <lineage>
        <taxon>Bacteria</taxon>
        <taxon>Pseudomonadati</taxon>
        <taxon>Pseudomonadota</taxon>
        <taxon>Gammaproteobacteria</taxon>
        <taxon>Enterobacterales</taxon>
        <taxon>Enterobacteriaceae</taxon>
        <taxon>Escherichia</taxon>
    </lineage>
</organism>
<evidence type="ECO:0000313" key="1">
    <source>
        <dbReference type="EMBL" id="EFB4535372.1"/>
    </source>
</evidence>
<dbReference type="AlphaFoldDB" id="A0A2K3TKS7"/>
<sequence length="95" mass="10449">MTLKEFIKSLKTGEAKKFAANLGVSPSFLSQMASGSSPVSPVRALMIEAETAGHVTRRELRPNDWDLIWPEYTGITPPSSHKYELNTKKVDGVDS</sequence>
<dbReference type="Gene3D" id="1.10.260.40">
    <property type="entry name" value="lambda repressor-like DNA-binding domains"/>
    <property type="match status" value="1"/>
</dbReference>
<dbReference type="EMBL" id="AASFZR010000129">
    <property type="protein sequence ID" value="EFB4535372.1"/>
    <property type="molecule type" value="Genomic_DNA"/>
</dbReference>
<reference evidence="3 4" key="1">
    <citation type="submission" date="2018-01" db="EMBL/GenBank/DDBJ databases">
        <title>Draft Genomic Sequencing Of Potential Extraintestinal Pathogenic Escherichia coli B8S18 Isolated From Retail Chicken Skin.</title>
        <authorList>
            <person name="Xu A."/>
            <person name="Tilman S."/>
            <person name="Wisser-Parker K."/>
            <person name="Sheen S."/>
            <person name="Sommers C."/>
        </authorList>
    </citation>
    <scope>NUCLEOTIDE SEQUENCE [LARGE SCALE GENOMIC DNA]</scope>
    <source>
        <strain evidence="3 4">B8S18Com</strain>
    </source>
</reference>
<proteinExistence type="predicted"/>
<evidence type="ECO:0000313" key="4">
    <source>
        <dbReference type="Proteomes" id="UP000236598"/>
    </source>
</evidence>
<dbReference type="Pfam" id="PF15943">
    <property type="entry name" value="YdaS_toxin"/>
    <property type="match status" value="1"/>
</dbReference>
<evidence type="ECO:0000313" key="5">
    <source>
        <dbReference type="Proteomes" id="UP000532204"/>
    </source>
</evidence>
<dbReference type="Proteomes" id="UP000532204">
    <property type="component" value="Unassembled WGS sequence"/>
</dbReference>
<evidence type="ECO:0008006" key="7">
    <source>
        <dbReference type="Google" id="ProtNLM"/>
    </source>
</evidence>
<dbReference type="EMBL" id="PPHQ01000042">
    <property type="protein sequence ID" value="PNY64906.1"/>
    <property type="molecule type" value="Genomic_DNA"/>
</dbReference>
<evidence type="ECO:0000313" key="2">
    <source>
        <dbReference type="EMBL" id="EFC9749731.1"/>
    </source>
</evidence>
<dbReference type="Proteomes" id="UP000236598">
    <property type="component" value="Unassembled WGS sequence"/>
</dbReference>
<dbReference type="SUPFAM" id="SSF47413">
    <property type="entry name" value="lambda repressor-like DNA-binding domains"/>
    <property type="match status" value="1"/>
</dbReference>
<name>A0A2K3TKS7_ECOLX</name>
<accession>A0A2K3TKS7</accession>
<evidence type="ECO:0000313" key="6">
    <source>
        <dbReference type="Proteomes" id="UP000542214"/>
    </source>
</evidence>
<dbReference type="EMBL" id="AASEBA010000017">
    <property type="protein sequence ID" value="EFC9749731.1"/>
    <property type="molecule type" value="Genomic_DNA"/>
</dbReference>
<dbReference type="GO" id="GO:0003677">
    <property type="term" value="F:DNA binding"/>
    <property type="evidence" value="ECO:0007669"/>
    <property type="project" value="InterPro"/>
</dbReference>
<evidence type="ECO:0000313" key="3">
    <source>
        <dbReference type="EMBL" id="PNY64906.1"/>
    </source>
</evidence>
<protein>
    <recommendedName>
        <fullName evidence="7">Helix-turn-helix domain-containing protein</fullName>
    </recommendedName>
</protein>
<dbReference type="InterPro" id="IPR031856">
    <property type="entry name" value="YdaS_toxin-like"/>
</dbReference>
<reference evidence="1 6" key="2">
    <citation type="submission" date="2018-08" db="EMBL/GenBank/DDBJ databases">
        <authorList>
            <consortium name="NARMS: The National Antimicrobial Resistance Monitoring System"/>
        </authorList>
    </citation>
    <scope>NUCLEOTIDE SEQUENCE [LARGE SCALE GENOMIC DNA]</scope>
    <source>
        <strain evidence="2 5">CVM N18EC122</strain>
        <strain evidence="1 6">FSIS11706358</strain>
    </source>
</reference>
<comment type="caution">
    <text evidence="3">The sequence shown here is derived from an EMBL/GenBank/DDBJ whole genome shotgun (WGS) entry which is preliminary data.</text>
</comment>
<gene>
    <name evidence="1" type="ORF">C0P57_004739</name>
    <name evidence="3" type="ORF">C2M16_26590</name>
    <name evidence="2" type="ORF">E6D34_10690</name>
</gene>
<dbReference type="RefSeq" id="WP_097054237.1">
    <property type="nucleotide sequence ID" value="NZ_CP172185.1"/>
</dbReference>
<dbReference type="Proteomes" id="UP000542214">
    <property type="component" value="Unassembled WGS sequence"/>
</dbReference>
<dbReference type="InterPro" id="IPR010982">
    <property type="entry name" value="Lambda_DNA-bd_dom_sf"/>
</dbReference>